<dbReference type="Proteomes" id="UP001321477">
    <property type="component" value="Chromosome"/>
</dbReference>
<dbReference type="Gene3D" id="3.90.1150.200">
    <property type="match status" value="1"/>
</dbReference>
<dbReference type="SUPFAM" id="SSF159888">
    <property type="entry name" value="YdhG-like"/>
    <property type="match status" value="1"/>
</dbReference>
<name>A0ABM8GXE3_9MICO</name>
<dbReference type="EMBL" id="AP027734">
    <property type="protein sequence ID" value="BDZ53137.1"/>
    <property type="molecule type" value="Genomic_DNA"/>
</dbReference>
<gene>
    <name evidence="2" type="ORF">GCM10025870_02100</name>
</gene>
<sequence>MAERTRSREQDGEGFTADERAAMKERAKEVRRGKKKNGLDDLLEKVAEMQDSDREIAERVHALVNEHAPELEPKTWYGMPAYAKGGKVLLFFQSAEKFNGRYATLGFQDTAQLDDGEMWATSYAITGLSAATEQRIVELVTRAVG</sequence>
<proteinExistence type="predicted"/>
<accession>A0ABM8GXE3</accession>
<evidence type="ECO:0000256" key="1">
    <source>
        <dbReference type="SAM" id="MobiDB-lite"/>
    </source>
</evidence>
<evidence type="ECO:0000313" key="3">
    <source>
        <dbReference type="Proteomes" id="UP001321477"/>
    </source>
</evidence>
<protein>
    <recommendedName>
        <fullName evidence="4">YdhG-like domain-containing protein</fullName>
    </recommendedName>
</protein>
<organism evidence="2 3">
    <name type="scientific">Agromyces marinus</name>
    <dbReference type="NCBI Taxonomy" id="1389020"/>
    <lineage>
        <taxon>Bacteria</taxon>
        <taxon>Bacillati</taxon>
        <taxon>Actinomycetota</taxon>
        <taxon>Actinomycetes</taxon>
        <taxon>Micrococcales</taxon>
        <taxon>Microbacteriaceae</taxon>
        <taxon>Agromyces</taxon>
    </lineage>
</organism>
<keyword evidence="3" id="KW-1185">Reference proteome</keyword>
<feature type="compositionally biased region" description="Basic and acidic residues" evidence="1">
    <location>
        <begin position="1"/>
        <end position="30"/>
    </location>
</feature>
<dbReference type="RefSeq" id="WP_234661738.1">
    <property type="nucleotide sequence ID" value="NZ_AP027734.1"/>
</dbReference>
<feature type="region of interest" description="Disordered" evidence="1">
    <location>
        <begin position="1"/>
        <end position="36"/>
    </location>
</feature>
<reference evidence="3" key="1">
    <citation type="journal article" date="2019" name="Int. J. Syst. Evol. Microbiol.">
        <title>The Global Catalogue of Microorganisms (GCM) 10K type strain sequencing project: providing services to taxonomists for standard genome sequencing and annotation.</title>
        <authorList>
            <consortium name="The Broad Institute Genomics Platform"/>
            <consortium name="The Broad Institute Genome Sequencing Center for Infectious Disease"/>
            <person name="Wu L."/>
            <person name="Ma J."/>
        </authorList>
    </citation>
    <scope>NUCLEOTIDE SEQUENCE [LARGE SCALE GENOMIC DNA]</scope>
    <source>
        <strain evidence="3">NBRC 109019</strain>
    </source>
</reference>
<evidence type="ECO:0000313" key="2">
    <source>
        <dbReference type="EMBL" id="BDZ53137.1"/>
    </source>
</evidence>
<evidence type="ECO:0008006" key="4">
    <source>
        <dbReference type="Google" id="ProtNLM"/>
    </source>
</evidence>